<dbReference type="RefSeq" id="WP_157478868.1">
    <property type="nucleotide sequence ID" value="NZ_CP046566.1"/>
</dbReference>
<dbReference type="Gene3D" id="3.40.50.720">
    <property type="entry name" value="NAD(P)-binding Rossmann-like Domain"/>
    <property type="match status" value="1"/>
</dbReference>
<keyword evidence="6" id="KW-1185">Reference proteome</keyword>
<dbReference type="InterPro" id="IPR000683">
    <property type="entry name" value="Gfo/Idh/MocA-like_OxRdtase_N"/>
</dbReference>
<dbReference type="GO" id="GO:0016491">
    <property type="term" value="F:oxidoreductase activity"/>
    <property type="evidence" value="ECO:0007669"/>
    <property type="project" value="UniProtKB-KW"/>
</dbReference>
<accession>A0A6I6GJC3</accession>
<dbReference type="PANTHER" id="PTHR43708">
    <property type="entry name" value="CONSERVED EXPRESSED OXIDOREDUCTASE (EUROFUNG)"/>
    <property type="match status" value="1"/>
</dbReference>
<feature type="domain" description="Gfo/Idh/MocA-like oxidoreductase N-terminal" evidence="3">
    <location>
        <begin position="5"/>
        <end position="122"/>
    </location>
</feature>
<comment type="similarity">
    <text evidence="1">Belongs to the Gfo/Idh/MocA family.</text>
</comment>
<name>A0A6I6GJC3_9BACT</name>
<evidence type="ECO:0000256" key="2">
    <source>
        <dbReference type="ARBA" id="ARBA00023002"/>
    </source>
</evidence>
<protein>
    <submittedName>
        <fullName evidence="5">Oxidoreductase</fullName>
    </submittedName>
</protein>
<dbReference type="Proteomes" id="UP000426027">
    <property type="component" value="Chromosome"/>
</dbReference>
<organism evidence="5 6">
    <name type="scientific">Phnomibacter ginsenosidimutans</name>
    <dbReference type="NCBI Taxonomy" id="2676868"/>
    <lineage>
        <taxon>Bacteria</taxon>
        <taxon>Pseudomonadati</taxon>
        <taxon>Bacteroidota</taxon>
        <taxon>Chitinophagia</taxon>
        <taxon>Chitinophagales</taxon>
        <taxon>Chitinophagaceae</taxon>
        <taxon>Phnomibacter</taxon>
    </lineage>
</organism>
<evidence type="ECO:0000313" key="5">
    <source>
        <dbReference type="EMBL" id="QGW28515.1"/>
    </source>
</evidence>
<evidence type="ECO:0000256" key="1">
    <source>
        <dbReference type="ARBA" id="ARBA00010928"/>
    </source>
</evidence>
<dbReference type="GO" id="GO:0000166">
    <property type="term" value="F:nucleotide binding"/>
    <property type="evidence" value="ECO:0007669"/>
    <property type="project" value="InterPro"/>
</dbReference>
<sequence length="360" mass="40400">MEKTLNVGIVGFGMSAQVFHAPFVTTLPGFRLHAVVERRTDLAAAKYPGIITYRQFDDLLKDQAVDVVVVTTPNETHFPYSLQALAAGKHVVLEKPFTNTSDEARQLVKAAQQAGTVLSVYHNRRYVSDFRTIVQLLQQQTLGSVHEYECHFDRYRPEAKANAWREEPKPGSGILYDLGSHLIDQALCLFGLPKEITATVKMQRPHARIDDYFDIRLDYDVARVILKSGMLVREMGPRYMLHGTLGSYIKSGDDPQEALLKEGHLPNGNYWGLEPTGMEGLLHTEQNGTVIRQLLPSMAGNFGDYYRNLYNSIVHGAPLREKPAHGYNTIRIIELALQSSAEKRTLPVSGLMDETYPFGL</sequence>
<dbReference type="SUPFAM" id="SSF51735">
    <property type="entry name" value="NAD(P)-binding Rossmann-fold domains"/>
    <property type="match status" value="1"/>
</dbReference>
<dbReference type="KEGG" id="fls:GLV81_10745"/>
<gene>
    <name evidence="5" type="ORF">GLV81_10745</name>
</gene>
<dbReference type="Pfam" id="PF02894">
    <property type="entry name" value="GFO_IDH_MocA_C"/>
    <property type="match status" value="1"/>
</dbReference>
<evidence type="ECO:0000259" key="3">
    <source>
        <dbReference type="Pfam" id="PF01408"/>
    </source>
</evidence>
<dbReference type="InterPro" id="IPR036291">
    <property type="entry name" value="NAD(P)-bd_dom_sf"/>
</dbReference>
<keyword evidence="2" id="KW-0560">Oxidoreductase</keyword>
<feature type="domain" description="Gfo/Idh/MocA-like oxidoreductase C-terminal" evidence="4">
    <location>
        <begin position="135"/>
        <end position="347"/>
    </location>
</feature>
<evidence type="ECO:0000259" key="4">
    <source>
        <dbReference type="Pfam" id="PF02894"/>
    </source>
</evidence>
<dbReference type="SUPFAM" id="SSF55347">
    <property type="entry name" value="Glyceraldehyde-3-phosphate dehydrogenase-like, C-terminal domain"/>
    <property type="match status" value="1"/>
</dbReference>
<dbReference type="Pfam" id="PF01408">
    <property type="entry name" value="GFO_IDH_MocA"/>
    <property type="match status" value="1"/>
</dbReference>
<dbReference type="EMBL" id="CP046566">
    <property type="protein sequence ID" value="QGW28515.1"/>
    <property type="molecule type" value="Genomic_DNA"/>
</dbReference>
<dbReference type="PANTHER" id="PTHR43708:SF5">
    <property type="entry name" value="CONSERVED EXPRESSED OXIDOREDUCTASE (EUROFUNG)-RELATED"/>
    <property type="match status" value="1"/>
</dbReference>
<dbReference type="Gene3D" id="3.30.360.10">
    <property type="entry name" value="Dihydrodipicolinate Reductase, domain 2"/>
    <property type="match status" value="1"/>
</dbReference>
<evidence type="ECO:0000313" key="6">
    <source>
        <dbReference type="Proteomes" id="UP000426027"/>
    </source>
</evidence>
<reference evidence="5 6" key="1">
    <citation type="submission" date="2019-11" db="EMBL/GenBank/DDBJ databases">
        <authorList>
            <person name="Im W.T."/>
        </authorList>
    </citation>
    <scope>NUCLEOTIDE SEQUENCE [LARGE SCALE GENOMIC DNA]</scope>
    <source>
        <strain evidence="5 6">SB-02</strain>
    </source>
</reference>
<dbReference type="InterPro" id="IPR051317">
    <property type="entry name" value="Gfo/Idh/MocA_oxidoreduct"/>
</dbReference>
<proteinExistence type="inferred from homology"/>
<dbReference type="AlphaFoldDB" id="A0A6I6GJC3"/>
<dbReference type="InterPro" id="IPR004104">
    <property type="entry name" value="Gfo/Idh/MocA-like_OxRdtase_C"/>
</dbReference>